<reference evidence="13 16" key="2">
    <citation type="submission" date="2019-09" db="EMBL/GenBank/DDBJ databases">
        <title>Draft genome sequence of various Type strains from the CCUG.</title>
        <authorList>
            <person name="Pineiro-Iglesias B."/>
            <person name="Tunovic T."/>
            <person name="Unosson C."/>
            <person name="Inganas E."/>
            <person name="Ohlen M."/>
            <person name="Cardew S."/>
            <person name="Jensie-Markopoulos S."/>
            <person name="Salva-Serra F."/>
            <person name="Jaen-Luchoro D."/>
            <person name="Karlsson R."/>
            <person name="Svensson-Stadler L."/>
            <person name="Chun J."/>
            <person name="Moore E."/>
        </authorList>
    </citation>
    <scope>NUCLEOTIDE SEQUENCE [LARGE SCALE GENOMIC DNA]</scope>
    <source>
        <strain evidence="13 16">CCUG 53682T</strain>
    </source>
</reference>
<dbReference type="STRING" id="368603.AYY16_15110"/>
<feature type="active site" evidence="9">
    <location>
        <position position="123"/>
    </location>
</feature>
<feature type="active site" evidence="9">
    <location>
        <position position="141"/>
    </location>
</feature>
<evidence type="ECO:0000256" key="1">
    <source>
        <dbReference type="ARBA" id="ARBA00006139"/>
    </source>
</evidence>
<comment type="similarity">
    <text evidence="1 9 11">Belongs to the peptidase A8 family.</text>
</comment>
<evidence type="ECO:0000256" key="2">
    <source>
        <dbReference type="ARBA" id="ARBA00022475"/>
    </source>
</evidence>
<evidence type="ECO:0000256" key="6">
    <source>
        <dbReference type="ARBA" id="ARBA00022801"/>
    </source>
</evidence>
<comment type="catalytic activity">
    <reaction evidence="9 10">
        <text>Release of signal peptides from bacterial membrane prolipoproteins. Hydrolyzes -Xaa-Yaa-Zaa-|-(S,diacylglyceryl)Cys-, in which Xaa is hydrophobic (preferably Leu), and Yaa (Ala or Ser) and Zaa (Gly or Ala) have small, neutral side chains.</text>
        <dbReference type="EC" id="3.4.23.36"/>
    </reaction>
</comment>
<evidence type="ECO:0000313" key="16">
    <source>
        <dbReference type="Proteomes" id="UP000322181"/>
    </source>
</evidence>
<dbReference type="EMBL" id="LZEX01000044">
    <property type="protein sequence ID" value="OBU02955.1"/>
    <property type="molecule type" value="Genomic_DNA"/>
</dbReference>
<evidence type="ECO:0000256" key="8">
    <source>
        <dbReference type="ARBA" id="ARBA00023136"/>
    </source>
</evidence>
<dbReference type="GO" id="GO:0006508">
    <property type="term" value="P:proteolysis"/>
    <property type="evidence" value="ECO:0007669"/>
    <property type="project" value="UniProtKB-KW"/>
</dbReference>
<evidence type="ECO:0000256" key="3">
    <source>
        <dbReference type="ARBA" id="ARBA00022670"/>
    </source>
</evidence>
<dbReference type="AlphaFoldDB" id="A0A1B8H1K1"/>
<evidence type="ECO:0000313" key="15">
    <source>
        <dbReference type="Proteomes" id="UP000092247"/>
    </source>
</evidence>
<protein>
    <recommendedName>
        <fullName evidence="9">Lipoprotein signal peptidase</fullName>
        <ecNumber evidence="9">3.4.23.36</ecNumber>
    </recommendedName>
    <alternativeName>
        <fullName evidence="9">Prolipoprotein signal peptidase</fullName>
    </alternativeName>
    <alternativeName>
        <fullName evidence="9">Signal peptidase II</fullName>
        <shortName evidence="9">SPase II</shortName>
    </alternativeName>
</protein>
<accession>A0A1B8H1K1</accession>
<feature type="transmembrane region" description="Helical" evidence="9">
    <location>
        <begin position="12"/>
        <end position="31"/>
    </location>
</feature>
<organism evidence="14 15">
    <name type="scientific">Morganella psychrotolerans</name>
    <dbReference type="NCBI Taxonomy" id="368603"/>
    <lineage>
        <taxon>Bacteria</taxon>
        <taxon>Pseudomonadati</taxon>
        <taxon>Pseudomonadota</taxon>
        <taxon>Gammaproteobacteria</taxon>
        <taxon>Enterobacterales</taxon>
        <taxon>Morganellaceae</taxon>
        <taxon>Morganella</taxon>
    </lineage>
</organism>
<dbReference type="Pfam" id="PF01252">
    <property type="entry name" value="Peptidase_A8"/>
    <property type="match status" value="1"/>
</dbReference>
<name>A0A1B8H1K1_9GAMM</name>
<comment type="pathway">
    <text evidence="9">Protein modification; lipoprotein biosynthesis (signal peptide cleavage).</text>
</comment>
<feature type="transmembrane region" description="Helical" evidence="9">
    <location>
        <begin position="132"/>
        <end position="153"/>
    </location>
</feature>
<dbReference type="PANTHER" id="PTHR33695">
    <property type="entry name" value="LIPOPROTEIN SIGNAL PEPTIDASE"/>
    <property type="match status" value="1"/>
</dbReference>
<proteinExistence type="inferred from homology"/>
<reference evidence="14 15" key="1">
    <citation type="submission" date="2016-06" db="EMBL/GenBank/DDBJ databases">
        <authorList>
            <person name="Kjaerup R.B."/>
            <person name="Dalgaard T.S."/>
            <person name="Juul-Madsen H.R."/>
        </authorList>
    </citation>
    <scope>NUCLEOTIDE SEQUENCE [LARGE SCALE GENOMIC DNA]</scope>
    <source>
        <strain evidence="14 15">GCSL-Mp3</strain>
    </source>
</reference>
<evidence type="ECO:0000256" key="4">
    <source>
        <dbReference type="ARBA" id="ARBA00022692"/>
    </source>
</evidence>
<dbReference type="HAMAP" id="MF_00161">
    <property type="entry name" value="LspA"/>
    <property type="match status" value="1"/>
</dbReference>
<dbReference type="EMBL" id="VXKB01000005">
    <property type="protein sequence ID" value="KAA8713953.1"/>
    <property type="molecule type" value="Genomic_DNA"/>
</dbReference>
<evidence type="ECO:0000313" key="14">
    <source>
        <dbReference type="EMBL" id="OBU02955.1"/>
    </source>
</evidence>
<dbReference type="EC" id="3.4.23.36" evidence="9"/>
<dbReference type="RefSeq" id="WP_067369461.1">
    <property type="nucleotide sequence ID" value="NZ_BAAAFS010000005.1"/>
</dbReference>
<evidence type="ECO:0000256" key="12">
    <source>
        <dbReference type="SAM" id="MobiDB-lite"/>
    </source>
</evidence>
<feature type="transmembrane region" description="Helical" evidence="9">
    <location>
        <begin position="100"/>
        <end position="120"/>
    </location>
</feature>
<evidence type="ECO:0000256" key="7">
    <source>
        <dbReference type="ARBA" id="ARBA00022989"/>
    </source>
</evidence>
<feature type="compositionally biased region" description="Basic and acidic residues" evidence="12">
    <location>
        <begin position="161"/>
        <end position="176"/>
    </location>
</feature>
<keyword evidence="4 9" id="KW-0812">Transmembrane</keyword>
<keyword evidence="5 9" id="KW-0064">Aspartyl protease</keyword>
<evidence type="ECO:0000256" key="5">
    <source>
        <dbReference type="ARBA" id="ARBA00022750"/>
    </source>
</evidence>
<dbReference type="PROSITE" id="PS00855">
    <property type="entry name" value="SPASE_II"/>
    <property type="match status" value="1"/>
</dbReference>
<comment type="caution">
    <text evidence="14">The sequence shown here is derived from an EMBL/GenBank/DDBJ whole genome shotgun (WGS) entry which is preliminary data.</text>
</comment>
<feature type="region of interest" description="Disordered" evidence="12">
    <location>
        <begin position="161"/>
        <end position="182"/>
    </location>
</feature>
<dbReference type="GO" id="GO:0005886">
    <property type="term" value="C:plasma membrane"/>
    <property type="evidence" value="ECO:0007669"/>
    <property type="project" value="UniProtKB-SubCell"/>
</dbReference>
<dbReference type="OrthoDB" id="9810259at2"/>
<dbReference type="InterPro" id="IPR001872">
    <property type="entry name" value="Peptidase_A8"/>
</dbReference>
<keyword evidence="6 9" id="KW-0378">Hydrolase</keyword>
<evidence type="ECO:0000256" key="10">
    <source>
        <dbReference type="RuleBase" id="RU000594"/>
    </source>
</evidence>
<dbReference type="GO" id="GO:0004190">
    <property type="term" value="F:aspartic-type endopeptidase activity"/>
    <property type="evidence" value="ECO:0007669"/>
    <property type="project" value="UniProtKB-UniRule"/>
</dbReference>
<evidence type="ECO:0000256" key="11">
    <source>
        <dbReference type="RuleBase" id="RU004181"/>
    </source>
</evidence>
<dbReference type="PRINTS" id="PR00781">
    <property type="entry name" value="LIPOSIGPTASE"/>
</dbReference>
<keyword evidence="3 9" id="KW-0645">Protease</keyword>
<comment type="subcellular location">
    <subcellularLocation>
        <location evidence="9">Cell membrane</location>
        <topology evidence="9">Multi-pass membrane protein</topology>
    </subcellularLocation>
</comment>
<evidence type="ECO:0000313" key="13">
    <source>
        <dbReference type="EMBL" id="KAA8713953.1"/>
    </source>
</evidence>
<evidence type="ECO:0000256" key="9">
    <source>
        <dbReference type="HAMAP-Rule" id="MF_00161"/>
    </source>
</evidence>
<dbReference type="Proteomes" id="UP000322181">
    <property type="component" value="Unassembled WGS sequence"/>
</dbReference>
<dbReference type="PANTHER" id="PTHR33695:SF1">
    <property type="entry name" value="LIPOPROTEIN SIGNAL PEPTIDASE"/>
    <property type="match status" value="1"/>
</dbReference>
<keyword evidence="13" id="KW-0449">Lipoprotein</keyword>
<feature type="transmembrane region" description="Helical" evidence="9">
    <location>
        <begin position="70"/>
        <end position="88"/>
    </location>
</feature>
<dbReference type="NCBIfam" id="TIGR00077">
    <property type="entry name" value="lspA"/>
    <property type="match status" value="1"/>
</dbReference>
<dbReference type="Proteomes" id="UP000092247">
    <property type="component" value="Unassembled WGS sequence"/>
</dbReference>
<comment type="function">
    <text evidence="9 10">This protein specifically catalyzes the removal of signal peptides from prolipoproteins.</text>
</comment>
<keyword evidence="8 9" id="KW-0472">Membrane</keyword>
<keyword evidence="7 9" id="KW-1133">Transmembrane helix</keyword>
<sequence length="182" mass="20444">MKKTLCSTGLRWLWLSVLVLVLDIISKQLVLSNFGLHESSPLIPYFNLTYVRNYGAAFSFLASQGGWQRWFFTVVAIGISVTLLVMMYRTSARNKISNIAYALIIGGAIGNLLDRLMHGFVVDYIDFYVGDWHWPTFNLADSWIIIGAGLIIIESFIPDGKKHAEPVDKPEDKPESKTPSSD</sequence>
<dbReference type="UniPathway" id="UPA00665"/>
<keyword evidence="2 9" id="KW-1003">Cell membrane</keyword>
<gene>
    <name evidence="9" type="primary">lspA</name>
    <name evidence="14" type="ORF">AYY17_11700</name>
    <name evidence="13" type="ORF">F4V73_15480</name>
</gene>